<accession>A0A2T7P580</accession>
<sequence length="795" mass="89286">MAFQPDGAPCGTKGLDYYLRGVQHRCMRGLCTGFGCNNRSVDGSGDAVVKDVCGVCGGDNSSCAYGIMNAPVPAGKRVKIFNLAAGTKDILIVFDYNDHACLATELYTKDEQPVIKHSDPRRRVVDNSHNPRHFAGAYWTYVHRAQLLSATGMLTQPVMLRLYNSGSKNITQTVTWRFDSPISSARCTDTCSLLCHNGGQAHDRRCSRCTCSEFAQGRFCERCVEGRRGPDCRECVVKVCYNGGVYNNSNCSCSCPVGCHGKDCSDCIEGLNTEHSSTHYRGGWMSEIEPVSDNTRSSRDPQASNITVNDEAKKIQKSEGSRKSKTFLFSKNVDKYLSTAITFFTNHPKEIFLEKCKGNGQQAKDGETGAGHTRREDATQRLRGADVDARGTSGGSSDHHLLIRLLWAAMILSAVGFASHNACEMIIQFWKNPLSTTVSYQYERRHPSVNPTFKRKDEEFEFFRNYMSSIEYSQRYDLGHQLEDMLVSCKYPELECNKNFFTKFYSQKLGNCYTINKDRRIPNVSMTGPEHGLELKLHVEEDEYLRMSMTTGFKVVVHSPQEMPFPDDEGVVVAPGFSTHIALSKACYRTCYQNSLAERCGCCNSEYPCSHNPDGSIMTTCNSSDIEQIHQRALRRLTPHYWVWITKRCLDFNVVCSQTIYSNELSMGVWPSSKALPFEVHQLQDFLQRNGNETHPSSEQEQKDYLRRNVAHVNVYFKTLCSQRVETFPAYDWSKVLGDLGGNFGLWIGFSIMTAVEVVSCSWTYAASLPGRSTSSERVPGPMKSKSHAFRLDLQ</sequence>
<reference evidence="13 14" key="1">
    <citation type="submission" date="2018-04" db="EMBL/GenBank/DDBJ databases">
        <title>The genome of golden apple snail Pomacea canaliculata provides insight into stress tolerance and invasive adaptation.</title>
        <authorList>
            <person name="Liu C."/>
            <person name="Liu B."/>
            <person name="Ren Y."/>
            <person name="Zhang Y."/>
            <person name="Wang H."/>
            <person name="Li S."/>
            <person name="Jiang F."/>
            <person name="Yin L."/>
            <person name="Zhang G."/>
            <person name="Qian W."/>
            <person name="Fan W."/>
        </authorList>
    </citation>
    <scope>NUCLEOTIDE SEQUENCE [LARGE SCALE GENOMIC DNA]</scope>
    <source>
        <strain evidence="13">SZHN2017</strain>
        <tissue evidence="13">Muscle</tissue>
    </source>
</reference>
<evidence type="ECO:0000256" key="4">
    <source>
        <dbReference type="ARBA" id="ARBA00022692"/>
    </source>
</evidence>
<keyword evidence="5" id="KW-1133">Transmembrane helix</keyword>
<dbReference type="EMBL" id="PZQS01000006">
    <property type="protein sequence ID" value="PVD28553.1"/>
    <property type="molecule type" value="Genomic_DNA"/>
</dbReference>
<dbReference type="AlphaFoldDB" id="A0A2T7P580"/>
<evidence type="ECO:0000256" key="8">
    <source>
        <dbReference type="ARBA" id="ARBA00023136"/>
    </source>
</evidence>
<proteinExistence type="inferred from homology"/>
<gene>
    <name evidence="13" type="ORF">C0Q70_11141</name>
</gene>
<dbReference type="PANTHER" id="PTHR11690">
    <property type="entry name" value="AMILORIDE-SENSITIVE SODIUM CHANNEL-RELATED"/>
    <property type="match status" value="1"/>
</dbReference>
<keyword evidence="3 11" id="KW-0894">Sodium channel</keyword>
<evidence type="ECO:0000313" key="13">
    <source>
        <dbReference type="EMBL" id="PVD28553.1"/>
    </source>
</evidence>
<evidence type="ECO:0000256" key="2">
    <source>
        <dbReference type="ARBA" id="ARBA00022448"/>
    </source>
</evidence>
<dbReference type="Proteomes" id="UP000245119">
    <property type="component" value="Linkage Group LG6"/>
</dbReference>
<keyword evidence="6" id="KW-0915">Sodium</keyword>
<keyword evidence="10 11" id="KW-0407">Ion channel</keyword>
<keyword evidence="14" id="KW-1185">Reference proteome</keyword>
<evidence type="ECO:0000256" key="5">
    <source>
        <dbReference type="ARBA" id="ARBA00022989"/>
    </source>
</evidence>
<comment type="subcellular location">
    <subcellularLocation>
        <location evidence="1">Membrane</location>
        <topology evidence="1">Multi-pass membrane protein</topology>
    </subcellularLocation>
</comment>
<name>A0A2T7P580_POMCA</name>
<dbReference type="STRING" id="400727.A0A2T7P580"/>
<evidence type="ECO:0000256" key="7">
    <source>
        <dbReference type="ARBA" id="ARBA00023065"/>
    </source>
</evidence>
<feature type="region of interest" description="Disordered" evidence="12">
    <location>
        <begin position="360"/>
        <end position="380"/>
    </location>
</feature>
<keyword evidence="4 11" id="KW-0812">Transmembrane</keyword>
<comment type="similarity">
    <text evidence="11">Belongs to the amiloride-sensitive sodium channel (TC 1.A.6) family.</text>
</comment>
<dbReference type="Gene3D" id="1.10.287.770">
    <property type="entry name" value="YojJ-like"/>
    <property type="match status" value="1"/>
</dbReference>
<feature type="region of interest" description="Disordered" evidence="12">
    <location>
        <begin position="290"/>
        <end position="318"/>
    </location>
</feature>
<evidence type="ECO:0000256" key="1">
    <source>
        <dbReference type="ARBA" id="ARBA00004141"/>
    </source>
</evidence>
<feature type="region of interest" description="Disordered" evidence="12">
    <location>
        <begin position="771"/>
        <end position="795"/>
    </location>
</feature>
<evidence type="ECO:0000256" key="3">
    <source>
        <dbReference type="ARBA" id="ARBA00022461"/>
    </source>
</evidence>
<evidence type="ECO:0000313" key="14">
    <source>
        <dbReference type="Proteomes" id="UP000245119"/>
    </source>
</evidence>
<dbReference type="Gene3D" id="2.60.470.10">
    <property type="entry name" value="Acid-sensing ion channels like domains"/>
    <property type="match status" value="1"/>
</dbReference>
<dbReference type="OrthoDB" id="6040087at2759"/>
<dbReference type="GO" id="GO:0005886">
    <property type="term" value="C:plasma membrane"/>
    <property type="evidence" value="ECO:0007669"/>
    <property type="project" value="TreeGrafter"/>
</dbReference>
<evidence type="ECO:0000256" key="11">
    <source>
        <dbReference type="RuleBase" id="RU000679"/>
    </source>
</evidence>
<comment type="caution">
    <text evidence="13">The sequence shown here is derived from an EMBL/GenBank/DDBJ whole genome shotgun (WGS) entry which is preliminary data.</text>
</comment>
<organism evidence="13 14">
    <name type="scientific">Pomacea canaliculata</name>
    <name type="common">Golden apple snail</name>
    <dbReference type="NCBI Taxonomy" id="400727"/>
    <lineage>
        <taxon>Eukaryota</taxon>
        <taxon>Metazoa</taxon>
        <taxon>Spiralia</taxon>
        <taxon>Lophotrochozoa</taxon>
        <taxon>Mollusca</taxon>
        <taxon>Gastropoda</taxon>
        <taxon>Caenogastropoda</taxon>
        <taxon>Architaenioglossa</taxon>
        <taxon>Ampullarioidea</taxon>
        <taxon>Ampullariidae</taxon>
        <taxon>Pomacea</taxon>
    </lineage>
</organism>
<keyword evidence="7 11" id="KW-0406">Ion transport</keyword>
<keyword evidence="9 11" id="KW-0739">Sodium transport</keyword>
<keyword evidence="2 11" id="KW-0813">Transport</keyword>
<keyword evidence="8" id="KW-0472">Membrane</keyword>
<dbReference type="Pfam" id="PF00858">
    <property type="entry name" value="ASC"/>
    <property type="match status" value="2"/>
</dbReference>
<evidence type="ECO:0000256" key="9">
    <source>
        <dbReference type="ARBA" id="ARBA00023201"/>
    </source>
</evidence>
<evidence type="ECO:0000256" key="10">
    <source>
        <dbReference type="ARBA" id="ARBA00023303"/>
    </source>
</evidence>
<evidence type="ECO:0000256" key="6">
    <source>
        <dbReference type="ARBA" id="ARBA00023053"/>
    </source>
</evidence>
<dbReference type="PANTHER" id="PTHR11690:SF248">
    <property type="entry name" value="PICKPOCKET 17, ISOFORM A"/>
    <property type="match status" value="1"/>
</dbReference>
<dbReference type="InterPro" id="IPR001873">
    <property type="entry name" value="ENaC"/>
</dbReference>
<feature type="compositionally biased region" description="Polar residues" evidence="12">
    <location>
        <begin position="292"/>
        <end position="308"/>
    </location>
</feature>
<dbReference type="Gene3D" id="2.60.120.830">
    <property type="match status" value="1"/>
</dbReference>
<evidence type="ECO:0000256" key="12">
    <source>
        <dbReference type="SAM" id="MobiDB-lite"/>
    </source>
</evidence>
<dbReference type="GO" id="GO:0015280">
    <property type="term" value="F:ligand-gated sodium channel activity"/>
    <property type="evidence" value="ECO:0007669"/>
    <property type="project" value="TreeGrafter"/>
</dbReference>
<protein>
    <submittedName>
        <fullName evidence="13">Uncharacterized protein</fullName>
    </submittedName>
</protein>